<feature type="region of interest" description="Disordered" evidence="1">
    <location>
        <begin position="63"/>
        <end position="84"/>
    </location>
</feature>
<dbReference type="InParanoid" id="A0A316VJB1"/>
<organism evidence="3 4">
    <name type="scientific">Meira miltonrushii</name>
    <dbReference type="NCBI Taxonomy" id="1280837"/>
    <lineage>
        <taxon>Eukaryota</taxon>
        <taxon>Fungi</taxon>
        <taxon>Dikarya</taxon>
        <taxon>Basidiomycota</taxon>
        <taxon>Ustilaginomycotina</taxon>
        <taxon>Exobasidiomycetes</taxon>
        <taxon>Exobasidiales</taxon>
        <taxon>Brachybasidiaceae</taxon>
        <taxon>Meira</taxon>
    </lineage>
</organism>
<evidence type="ECO:0000313" key="4">
    <source>
        <dbReference type="Proteomes" id="UP000245771"/>
    </source>
</evidence>
<dbReference type="Proteomes" id="UP000245771">
    <property type="component" value="Unassembled WGS sequence"/>
</dbReference>
<gene>
    <name evidence="3" type="ORF">FA14DRAFT_163480</name>
</gene>
<dbReference type="OrthoDB" id="1930760at2759"/>
<dbReference type="Pfam" id="PF01323">
    <property type="entry name" value="DSBA"/>
    <property type="match status" value="1"/>
</dbReference>
<dbReference type="Gene3D" id="3.40.30.10">
    <property type="entry name" value="Glutaredoxin"/>
    <property type="match status" value="1"/>
</dbReference>
<dbReference type="GeneID" id="37021604"/>
<protein>
    <recommendedName>
        <fullName evidence="2">DSBA-like thioredoxin domain-containing protein</fullName>
    </recommendedName>
</protein>
<accession>A0A316VJB1</accession>
<name>A0A316VJB1_9BASI</name>
<dbReference type="EMBL" id="KZ819602">
    <property type="protein sequence ID" value="PWN37767.1"/>
    <property type="molecule type" value="Genomic_DNA"/>
</dbReference>
<reference evidence="3 4" key="1">
    <citation type="journal article" date="2018" name="Mol. Biol. Evol.">
        <title>Broad Genomic Sampling Reveals a Smut Pathogenic Ancestry of the Fungal Clade Ustilaginomycotina.</title>
        <authorList>
            <person name="Kijpornyongpan T."/>
            <person name="Mondo S.J."/>
            <person name="Barry K."/>
            <person name="Sandor L."/>
            <person name="Lee J."/>
            <person name="Lipzen A."/>
            <person name="Pangilinan J."/>
            <person name="LaButti K."/>
            <person name="Hainaut M."/>
            <person name="Henrissat B."/>
            <person name="Grigoriev I.V."/>
            <person name="Spatafora J.W."/>
            <person name="Aime M.C."/>
        </authorList>
    </citation>
    <scope>NUCLEOTIDE SEQUENCE [LARGE SCALE GENOMIC DNA]</scope>
    <source>
        <strain evidence="3 4">MCA 3882</strain>
    </source>
</reference>
<feature type="domain" description="DSBA-like thioredoxin" evidence="2">
    <location>
        <begin position="8"/>
        <end position="235"/>
    </location>
</feature>
<dbReference type="PANTHER" id="PTHR13887:SF41">
    <property type="entry name" value="THIOREDOXIN SUPERFAMILY PROTEIN"/>
    <property type="match status" value="1"/>
</dbReference>
<evidence type="ECO:0000259" key="2">
    <source>
        <dbReference type="Pfam" id="PF01323"/>
    </source>
</evidence>
<dbReference type="PANTHER" id="PTHR13887">
    <property type="entry name" value="GLUTATHIONE S-TRANSFERASE KAPPA"/>
    <property type="match status" value="1"/>
</dbReference>
<dbReference type="InterPro" id="IPR001853">
    <property type="entry name" value="DSBA-like_thioredoxin_dom"/>
</dbReference>
<keyword evidence="4" id="KW-1185">Reference proteome</keyword>
<dbReference type="GO" id="GO:0016491">
    <property type="term" value="F:oxidoreductase activity"/>
    <property type="evidence" value="ECO:0007669"/>
    <property type="project" value="InterPro"/>
</dbReference>
<dbReference type="InterPro" id="IPR036249">
    <property type="entry name" value="Thioredoxin-like_sf"/>
</dbReference>
<dbReference type="RefSeq" id="XP_025358069.1">
    <property type="nucleotide sequence ID" value="XM_025499823.1"/>
</dbReference>
<dbReference type="AlphaFoldDB" id="A0A316VJB1"/>
<evidence type="ECO:0000313" key="3">
    <source>
        <dbReference type="EMBL" id="PWN37767.1"/>
    </source>
</evidence>
<evidence type="ECO:0000256" key="1">
    <source>
        <dbReference type="SAM" id="MobiDB-lite"/>
    </source>
</evidence>
<dbReference type="SUPFAM" id="SSF52833">
    <property type="entry name" value="Thioredoxin-like"/>
    <property type="match status" value="1"/>
</dbReference>
<sequence length="265" mass="30196">MNKPELLIEVYTDVMCPWCWCGETQLQKTLQSQEFEKEIGAYMKPVVQLKPYILDTRLPATSFDPPSEQYDPIESTDYTKGKPPTKREYYSKKFTSLDAFDAKISARAKELDLPAFVWLSDGKVGATWLVHRLLWYALQQEQSGGESQTDGKYQPGIQERLMQRLYKAFHVESQDMSDVNVLANLACEMKLFEGDEEKAKQWLKSDQGEYEVGLALEIGVRNGIQSIPFTIIQDGSDHSSQVLNHVSVQAVFMMTSYTDSFFALA</sequence>
<proteinExistence type="predicted"/>